<reference evidence="4" key="1">
    <citation type="submission" date="2020-01" db="EMBL/GenBank/DDBJ databases">
        <title>Draft genome sequence of the Termite Coptotermes fromosanus.</title>
        <authorList>
            <person name="Itakura S."/>
            <person name="Yosikawa Y."/>
            <person name="Umezawa K."/>
        </authorList>
    </citation>
    <scope>NUCLEOTIDE SEQUENCE [LARGE SCALE GENOMIC DNA]</scope>
</reference>
<dbReference type="InParanoid" id="A0A6L2Q5Q7"/>
<evidence type="ECO:0000313" key="4">
    <source>
        <dbReference type="Proteomes" id="UP000502823"/>
    </source>
</evidence>
<accession>A0A6L2Q5Q7</accession>
<keyword evidence="2" id="KW-0732">Signal</keyword>
<feature type="signal peptide" evidence="2">
    <location>
        <begin position="1"/>
        <end position="25"/>
    </location>
</feature>
<dbReference type="Proteomes" id="UP000502823">
    <property type="component" value="Unassembled WGS sequence"/>
</dbReference>
<evidence type="ECO:0000256" key="2">
    <source>
        <dbReference type="SAM" id="SignalP"/>
    </source>
</evidence>
<feature type="region of interest" description="Disordered" evidence="1">
    <location>
        <begin position="30"/>
        <end position="77"/>
    </location>
</feature>
<proteinExistence type="predicted"/>
<dbReference type="OrthoDB" id="6075074at2759"/>
<name>A0A6L2Q5Q7_COPFO</name>
<gene>
    <name evidence="3" type="ORF">Cfor_10085</name>
</gene>
<dbReference type="AlphaFoldDB" id="A0A6L2Q5Q7"/>
<evidence type="ECO:0008006" key="5">
    <source>
        <dbReference type="Google" id="ProtNLM"/>
    </source>
</evidence>
<feature type="compositionally biased region" description="Basic and acidic residues" evidence="1">
    <location>
        <begin position="59"/>
        <end position="68"/>
    </location>
</feature>
<feature type="compositionally biased region" description="Basic residues" evidence="1">
    <location>
        <begin position="48"/>
        <end position="58"/>
    </location>
</feature>
<evidence type="ECO:0000313" key="3">
    <source>
        <dbReference type="EMBL" id="GFG40263.1"/>
    </source>
</evidence>
<protein>
    <recommendedName>
        <fullName evidence="5">Secreted protein</fullName>
    </recommendedName>
</protein>
<keyword evidence="4" id="KW-1185">Reference proteome</keyword>
<feature type="compositionally biased region" description="Low complexity" evidence="1">
    <location>
        <begin position="30"/>
        <end position="46"/>
    </location>
</feature>
<comment type="caution">
    <text evidence="3">The sequence shown here is derived from an EMBL/GenBank/DDBJ whole genome shotgun (WGS) entry which is preliminary data.</text>
</comment>
<sequence>MFISSLTLTAVFWACVCFCIVRVSATTAATTTTSTPSSGAGTQSSPRGGKHHHHHQHHQEREDSKDRGSSSGGRSHSVKIHNFISTDALYDGEQERRIHYNGITAKETAVSTIGTANGTRLVVLSFWEIYECYTACSRSMSVFCE</sequence>
<feature type="chain" id="PRO_5027011344" description="Secreted protein" evidence="2">
    <location>
        <begin position="26"/>
        <end position="145"/>
    </location>
</feature>
<dbReference type="EMBL" id="BLKM01001624">
    <property type="protein sequence ID" value="GFG40263.1"/>
    <property type="molecule type" value="Genomic_DNA"/>
</dbReference>
<organism evidence="3 4">
    <name type="scientific">Coptotermes formosanus</name>
    <name type="common">Formosan subterranean termite</name>
    <dbReference type="NCBI Taxonomy" id="36987"/>
    <lineage>
        <taxon>Eukaryota</taxon>
        <taxon>Metazoa</taxon>
        <taxon>Ecdysozoa</taxon>
        <taxon>Arthropoda</taxon>
        <taxon>Hexapoda</taxon>
        <taxon>Insecta</taxon>
        <taxon>Pterygota</taxon>
        <taxon>Neoptera</taxon>
        <taxon>Polyneoptera</taxon>
        <taxon>Dictyoptera</taxon>
        <taxon>Blattodea</taxon>
        <taxon>Blattoidea</taxon>
        <taxon>Termitoidae</taxon>
        <taxon>Rhinotermitidae</taxon>
        <taxon>Coptotermes</taxon>
    </lineage>
</organism>
<evidence type="ECO:0000256" key="1">
    <source>
        <dbReference type="SAM" id="MobiDB-lite"/>
    </source>
</evidence>